<protein>
    <recommendedName>
        <fullName evidence="4 9">N-(5'-phosphoribosyl)anthranilate isomerase</fullName>
        <shortName evidence="9">PRAI</shortName>
        <ecNumber evidence="3 9">5.3.1.24</ecNumber>
    </recommendedName>
</protein>
<evidence type="ECO:0000256" key="4">
    <source>
        <dbReference type="ARBA" id="ARBA00022272"/>
    </source>
</evidence>
<dbReference type="Proteomes" id="UP000190951">
    <property type="component" value="Chromosome"/>
</dbReference>
<dbReference type="Gene3D" id="3.20.20.70">
    <property type="entry name" value="Aldolase class I"/>
    <property type="match status" value="1"/>
</dbReference>
<dbReference type="EC" id="5.3.1.24" evidence="3 9"/>
<comment type="pathway">
    <text evidence="2 9">Amino-acid biosynthesis; L-tryptophan biosynthesis; L-tryptophan from chorismate: step 3/5.</text>
</comment>
<name>A0A1S8KXQ9_9CLOT</name>
<dbReference type="EMBL" id="CP096983">
    <property type="protein sequence ID" value="URZ13269.1"/>
    <property type="molecule type" value="Genomic_DNA"/>
</dbReference>
<evidence type="ECO:0000256" key="3">
    <source>
        <dbReference type="ARBA" id="ARBA00012572"/>
    </source>
</evidence>
<evidence type="ECO:0000313" key="11">
    <source>
        <dbReference type="Proteomes" id="UP000190951"/>
    </source>
</evidence>
<proteinExistence type="inferred from homology"/>
<keyword evidence="11" id="KW-1185">Reference proteome</keyword>
<dbReference type="InterPro" id="IPR001240">
    <property type="entry name" value="PRAI_dom"/>
</dbReference>
<dbReference type="CDD" id="cd00405">
    <property type="entry name" value="PRAI"/>
    <property type="match status" value="1"/>
</dbReference>
<keyword evidence="8 9" id="KW-0413">Isomerase</keyword>
<gene>
    <name evidence="9 10" type="primary">trpF</name>
    <name evidence="10" type="ORF">CROST_040210</name>
</gene>
<keyword evidence="7 9" id="KW-0057">Aromatic amino acid biosynthesis</keyword>
<accession>A0A1S8KXQ9</accession>
<dbReference type="PANTHER" id="PTHR42894">
    <property type="entry name" value="N-(5'-PHOSPHORIBOSYL)ANTHRANILATE ISOMERASE"/>
    <property type="match status" value="1"/>
</dbReference>
<keyword evidence="6 9" id="KW-0822">Tryptophan biosynthesis</keyword>
<dbReference type="GO" id="GO:0000162">
    <property type="term" value="P:L-tryptophan biosynthetic process"/>
    <property type="evidence" value="ECO:0007669"/>
    <property type="project" value="UniProtKB-UniRule"/>
</dbReference>
<dbReference type="Pfam" id="PF00697">
    <property type="entry name" value="PRAI"/>
    <property type="match status" value="1"/>
</dbReference>
<dbReference type="InterPro" id="IPR013785">
    <property type="entry name" value="Aldolase_TIM"/>
</dbReference>
<comment type="catalytic activity">
    <reaction evidence="1 9">
        <text>N-(5-phospho-beta-D-ribosyl)anthranilate = 1-(2-carboxyphenylamino)-1-deoxy-D-ribulose 5-phosphate</text>
        <dbReference type="Rhea" id="RHEA:21540"/>
        <dbReference type="ChEBI" id="CHEBI:18277"/>
        <dbReference type="ChEBI" id="CHEBI:58613"/>
        <dbReference type="EC" id="5.3.1.24"/>
    </reaction>
</comment>
<dbReference type="STRING" id="84029.CROST_43030"/>
<evidence type="ECO:0000256" key="7">
    <source>
        <dbReference type="ARBA" id="ARBA00023141"/>
    </source>
</evidence>
<keyword evidence="5 9" id="KW-0028">Amino-acid biosynthesis</keyword>
<evidence type="ECO:0000256" key="6">
    <source>
        <dbReference type="ARBA" id="ARBA00022822"/>
    </source>
</evidence>
<dbReference type="InterPro" id="IPR011060">
    <property type="entry name" value="RibuloseP-bd_barrel"/>
</dbReference>
<evidence type="ECO:0000256" key="5">
    <source>
        <dbReference type="ARBA" id="ARBA00022605"/>
    </source>
</evidence>
<dbReference type="AlphaFoldDB" id="A0A1S8KXQ9"/>
<dbReference type="GO" id="GO:0004640">
    <property type="term" value="F:phosphoribosylanthranilate isomerase activity"/>
    <property type="evidence" value="ECO:0007669"/>
    <property type="project" value="UniProtKB-UniRule"/>
</dbReference>
<organism evidence="10 11">
    <name type="scientific">Clostridium felsineum</name>
    <dbReference type="NCBI Taxonomy" id="36839"/>
    <lineage>
        <taxon>Bacteria</taxon>
        <taxon>Bacillati</taxon>
        <taxon>Bacillota</taxon>
        <taxon>Clostridia</taxon>
        <taxon>Eubacteriales</taxon>
        <taxon>Clostridiaceae</taxon>
        <taxon>Clostridium</taxon>
    </lineage>
</organism>
<evidence type="ECO:0000256" key="9">
    <source>
        <dbReference type="HAMAP-Rule" id="MF_00135"/>
    </source>
</evidence>
<dbReference type="RefSeq" id="WP_077833953.1">
    <property type="nucleotide sequence ID" value="NZ_CP096983.1"/>
</dbReference>
<sequence>MVKVKICGIRREKDIEIVNKYQPDYIGFVFARSKRQVDAYIASVLGEKLMPNIKKIGVFVNEDIKRLKEIVLKAKLDIVQLHGDEDSKYIEKLRGINVWKAVNISSKEDRDKLKNYEVSGFIVDSIDGANRGGNGRVFDWKLLKEYESNIKKPIIVAGGLNIDNVNECIKTLNPFCVDVSSGVETDGFKDEEKIKKFILKVRNFK</sequence>
<reference evidence="10 11" key="1">
    <citation type="submission" date="2022-04" db="EMBL/GenBank/DDBJ databases">
        <title>Genome sequence of C. roseum typestrain.</title>
        <authorList>
            <person name="Poehlein A."/>
            <person name="Schoch T."/>
            <person name="Duerre P."/>
            <person name="Daniel R."/>
        </authorList>
    </citation>
    <scope>NUCLEOTIDE SEQUENCE [LARGE SCALE GENOMIC DNA]</scope>
    <source>
        <strain evidence="10 11">DSM 7320</strain>
    </source>
</reference>
<dbReference type="KEGG" id="crw:CROST_040210"/>
<evidence type="ECO:0000256" key="8">
    <source>
        <dbReference type="ARBA" id="ARBA00023235"/>
    </source>
</evidence>
<dbReference type="SUPFAM" id="SSF51366">
    <property type="entry name" value="Ribulose-phoshate binding barrel"/>
    <property type="match status" value="1"/>
</dbReference>
<dbReference type="PANTHER" id="PTHR42894:SF1">
    <property type="entry name" value="N-(5'-PHOSPHORIBOSYL)ANTHRANILATE ISOMERASE"/>
    <property type="match status" value="1"/>
</dbReference>
<dbReference type="HAMAP" id="MF_00135">
    <property type="entry name" value="PRAI"/>
    <property type="match status" value="1"/>
</dbReference>
<dbReference type="InterPro" id="IPR044643">
    <property type="entry name" value="TrpF_fam"/>
</dbReference>
<evidence type="ECO:0000256" key="2">
    <source>
        <dbReference type="ARBA" id="ARBA00004664"/>
    </source>
</evidence>
<evidence type="ECO:0000256" key="1">
    <source>
        <dbReference type="ARBA" id="ARBA00001164"/>
    </source>
</evidence>
<comment type="similarity">
    <text evidence="9">Belongs to the TrpF family.</text>
</comment>
<evidence type="ECO:0000313" key="10">
    <source>
        <dbReference type="EMBL" id="URZ13269.1"/>
    </source>
</evidence>